<sequence>MKITFPDRISETKGLRKQRADLSVEAELIQRGIDWRIRRNENNSSVNVARTHTIFLAERKAKNFRNVSLSEKQTFCKEQIREGSTSKFPI</sequence>
<gene>
    <name evidence="1" type="ORF">DLM78_09415</name>
</gene>
<evidence type="ECO:0000313" key="2">
    <source>
        <dbReference type="Proteomes" id="UP000266669"/>
    </source>
</evidence>
<comment type="caution">
    <text evidence="1">The sequence shown here is derived from an EMBL/GenBank/DDBJ whole genome shotgun (WGS) entry which is preliminary data.</text>
</comment>
<organism evidence="1 2">
    <name type="scientific">Leptospira stimsonii</name>
    <dbReference type="NCBI Taxonomy" id="2202203"/>
    <lineage>
        <taxon>Bacteria</taxon>
        <taxon>Pseudomonadati</taxon>
        <taxon>Spirochaetota</taxon>
        <taxon>Spirochaetia</taxon>
        <taxon>Leptospirales</taxon>
        <taxon>Leptospiraceae</taxon>
        <taxon>Leptospira</taxon>
    </lineage>
</organism>
<dbReference type="AlphaFoldDB" id="A0A8B3CS97"/>
<proteinExistence type="predicted"/>
<dbReference type="EMBL" id="QHCS01000002">
    <property type="protein sequence ID" value="RHX86083.1"/>
    <property type="molecule type" value="Genomic_DNA"/>
</dbReference>
<accession>A0A8B3CS97</accession>
<protein>
    <submittedName>
        <fullName evidence="1">Uncharacterized protein</fullName>
    </submittedName>
</protein>
<reference evidence="2" key="1">
    <citation type="submission" date="2018-05" db="EMBL/GenBank/DDBJ databases">
        <title>Leptospira yasudae sp. nov. and Leptospira stimsonii sp. nov., two pathogenic species of the genus Leptospira isolated from environmental sources.</title>
        <authorList>
            <person name="Casanovas-Massana A."/>
            <person name="Hamond C."/>
            <person name="Santos L.A."/>
            <person name="Hacker K.P."/>
            <person name="Balassiano I."/>
            <person name="Medeiros M.A."/>
            <person name="Reis M.G."/>
            <person name="Ko A.I."/>
            <person name="Wunder E.A."/>
        </authorList>
    </citation>
    <scope>NUCLEOTIDE SEQUENCE [LARGE SCALE GENOMIC DNA]</scope>
    <source>
        <strain evidence="2">AMB6-RJ</strain>
    </source>
</reference>
<evidence type="ECO:0000313" key="1">
    <source>
        <dbReference type="EMBL" id="RHX86083.1"/>
    </source>
</evidence>
<dbReference type="Proteomes" id="UP000266669">
    <property type="component" value="Unassembled WGS sequence"/>
</dbReference>
<name>A0A8B3CS97_9LEPT</name>